<evidence type="ECO:0000313" key="4">
    <source>
        <dbReference type="Proteomes" id="UP000255082"/>
    </source>
</evidence>
<dbReference type="InterPro" id="IPR003746">
    <property type="entry name" value="DUF167"/>
</dbReference>
<proteinExistence type="inferred from homology"/>
<gene>
    <name evidence="3" type="ORF">NCTC13184_01294</name>
</gene>
<dbReference type="SMART" id="SM01152">
    <property type="entry name" value="DUF167"/>
    <property type="match status" value="1"/>
</dbReference>
<dbReference type="Gene3D" id="3.30.1200.10">
    <property type="entry name" value="YggU-like"/>
    <property type="match status" value="1"/>
</dbReference>
<dbReference type="RefSeq" id="WP_062961685.1">
    <property type="nucleotide sequence ID" value="NZ_JAJFOE010000001.1"/>
</dbReference>
<dbReference type="Proteomes" id="UP000255082">
    <property type="component" value="Unassembled WGS sequence"/>
</dbReference>
<evidence type="ECO:0000256" key="1">
    <source>
        <dbReference type="ARBA" id="ARBA00010364"/>
    </source>
</evidence>
<dbReference type="NCBIfam" id="TIGR00251">
    <property type="entry name" value="DUF167 family protein"/>
    <property type="match status" value="1"/>
</dbReference>
<dbReference type="HAMAP" id="MF_00634">
    <property type="entry name" value="UPF0235"/>
    <property type="match status" value="1"/>
</dbReference>
<dbReference type="AlphaFoldDB" id="A0A378WL19"/>
<evidence type="ECO:0000313" key="3">
    <source>
        <dbReference type="EMBL" id="SUA41948.1"/>
    </source>
</evidence>
<comment type="similarity">
    <text evidence="1 2">Belongs to the UPF0235 family.</text>
</comment>
<organism evidence="3 4">
    <name type="scientific">Nocardia africana</name>
    <dbReference type="NCBI Taxonomy" id="134964"/>
    <lineage>
        <taxon>Bacteria</taxon>
        <taxon>Bacillati</taxon>
        <taxon>Actinomycetota</taxon>
        <taxon>Actinomycetes</taxon>
        <taxon>Mycobacteriales</taxon>
        <taxon>Nocardiaceae</taxon>
        <taxon>Nocardia</taxon>
    </lineage>
</organism>
<sequence>MATVVRATIKPNSRKGPLVETLDDGTLQLYVRAPAVEGKANKAAIELLAEHYGVPKSAVHLTAGATSRFKRFAIDIRGV</sequence>
<reference evidence="3 4" key="1">
    <citation type="submission" date="2018-06" db="EMBL/GenBank/DDBJ databases">
        <authorList>
            <consortium name="Pathogen Informatics"/>
            <person name="Doyle S."/>
        </authorList>
    </citation>
    <scope>NUCLEOTIDE SEQUENCE [LARGE SCALE GENOMIC DNA]</scope>
    <source>
        <strain evidence="3 4">NCTC13184</strain>
    </source>
</reference>
<protein>
    <recommendedName>
        <fullName evidence="2">UPF0235 protein NCTC13184_01294</fullName>
    </recommendedName>
</protein>
<evidence type="ECO:0000256" key="2">
    <source>
        <dbReference type="HAMAP-Rule" id="MF_00634"/>
    </source>
</evidence>
<dbReference type="InterPro" id="IPR036591">
    <property type="entry name" value="YggU-like_sf"/>
</dbReference>
<name>A0A378WL19_9NOCA</name>
<dbReference type="EMBL" id="UGRU01000001">
    <property type="protein sequence ID" value="SUA41948.1"/>
    <property type="molecule type" value="Genomic_DNA"/>
</dbReference>
<accession>A0A378WL19</accession>
<dbReference type="Pfam" id="PF02594">
    <property type="entry name" value="DUF167"/>
    <property type="match status" value="1"/>
</dbReference>
<dbReference type="SUPFAM" id="SSF69786">
    <property type="entry name" value="YggU-like"/>
    <property type="match status" value="1"/>
</dbReference>
<dbReference type="OrthoDB" id="9801878at2"/>